<proteinExistence type="inferred from homology"/>
<keyword evidence="6" id="KW-1185">Reference proteome</keyword>
<evidence type="ECO:0000313" key="5">
    <source>
        <dbReference type="EMBL" id="KAK3325994.1"/>
    </source>
</evidence>
<dbReference type="Pfam" id="PF05002">
    <property type="entry name" value="SGS"/>
    <property type="match status" value="1"/>
</dbReference>
<feature type="region of interest" description="Disordered" evidence="2">
    <location>
        <begin position="456"/>
        <end position="484"/>
    </location>
</feature>
<feature type="region of interest" description="Disordered" evidence="2">
    <location>
        <begin position="370"/>
        <end position="422"/>
    </location>
</feature>
<dbReference type="InterPro" id="IPR008978">
    <property type="entry name" value="HSP20-like_chaperone"/>
</dbReference>
<sequence>MSATTFGQKGVEAVRNKDYAAAISLLDKALESSDSPAWLLARAQAHQQLKNLDAALHDTELAYHTAAERGSGNSRKLMIEAQYRRAVIYFRLGRYADSDCCAKWSMLLAEGRPAREDDGVEKNVDQDGNYTVTYVDGIADKKGQPGGGAAAGGLLGMASANTAPKTGFETEWNKAYAWRSQALGKLKDLPADHPGRKVTVVKIPPKPIKKKAEAKKPDPEVADSSDEDEPVKVAKPAPPAPGSVPDEKLKLRADFYQSNQTMTVSLFAKDAKKDMLRVEFSEDKVILGPLPREAAPYVEAGDREAMSTIVLGGKIVPKGSRWSVTPRKIELVMQKAAPGVKWGRWGEEVIGGSTTAPAAAEPVTTPAPMAAATAPAGKENNNASTSAKPAVGNSAGAPAYPTSSKTGPKDWDKLDEADDDDDKQDVNFFFKQLYKGATPEQQRAMMKSFIESNGTALSTDWNDVGSRKVETMPPEGVEAKKWDK</sequence>
<evidence type="ECO:0000259" key="3">
    <source>
        <dbReference type="PROSITE" id="PS51048"/>
    </source>
</evidence>
<dbReference type="PANTHER" id="PTHR45862">
    <property type="entry name" value="PROTEIN SGT1 HOMOLOG"/>
    <property type="match status" value="1"/>
</dbReference>
<dbReference type="Proteomes" id="UP001283341">
    <property type="component" value="Unassembled WGS sequence"/>
</dbReference>
<dbReference type="CDD" id="cd06466">
    <property type="entry name" value="p23_CS_SGT1_like"/>
    <property type="match status" value="1"/>
</dbReference>
<dbReference type="Pfam" id="PF04969">
    <property type="entry name" value="CS"/>
    <property type="match status" value="1"/>
</dbReference>
<evidence type="ECO:0000256" key="1">
    <source>
        <dbReference type="ARBA" id="ARBA00008509"/>
    </source>
</evidence>
<feature type="compositionally biased region" description="Basic and acidic residues" evidence="2">
    <location>
        <begin position="210"/>
        <end position="219"/>
    </location>
</feature>
<dbReference type="EMBL" id="JAUEDM010000002">
    <property type="protein sequence ID" value="KAK3325994.1"/>
    <property type="molecule type" value="Genomic_DNA"/>
</dbReference>
<dbReference type="SUPFAM" id="SSF48452">
    <property type="entry name" value="TPR-like"/>
    <property type="match status" value="1"/>
</dbReference>
<dbReference type="InterPro" id="IPR044563">
    <property type="entry name" value="Sgt1-like"/>
</dbReference>
<dbReference type="InterPro" id="IPR007699">
    <property type="entry name" value="SGS_dom"/>
</dbReference>
<evidence type="ECO:0000259" key="4">
    <source>
        <dbReference type="PROSITE" id="PS51203"/>
    </source>
</evidence>
<name>A0AAE0IJ86_9PEZI</name>
<comment type="caution">
    <text evidence="5">The sequence shown here is derived from an EMBL/GenBank/DDBJ whole genome shotgun (WGS) entry which is preliminary data.</text>
</comment>
<dbReference type="Gene3D" id="2.60.40.790">
    <property type="match status" value="1"/>
</dbReference>
<feature type="domain" description="CS" evidence="4">
    <location>
        <begin position="248"/>
        <end position="346"/>
    </location>
</feature>
<dbReference type="InterPro" id="IPR007052">
    <property type="entry name" value="CS_dom"/>
</dbReference>
<feature type="compositionally biased region" description="Acidic residues" evidence="2">
    <location>
        <begin position="220"/>
        <end position="229"/>
    </location>
</feature>
<dbReference type="InterPro" id="IPR011990">
    <property type="entry name" value="TPR-like_helical_dom_sf"/>
</dbReference>
<comment type="similarity">
    <text evidence="1">Belongs to the SGT1 family.</text>
</comment>
<dbReference type="PROSITE" id="PS51048">
    <property type="entry name" value="SGS"/>
    <property type="match status" value="1"/>
</dbReference>
<gene>
    <name evidence="5" type="ORF">B0H66DRAFT_549899</name>
</gene>
<evidence type="ECO:0000256" key="2">
    <source>
        <dbReference type="SAM" id="MobiDB-lite"/>
    </source>
</evidence>
<accession>A0AAE0IJ86</accession>
<dbReference type="SUPFAM" id="SSF49764">
    <property type="entry name" value="HSP20-like chaperones"/>
    <property type="match status" value="1"/>
</dbReference>
<reference evidence="5" key="1">
    <citation type="journal article" date="2023" name="Mol. Phylogenet. Evol.">
        <title>Genome-scale phylogeny and comparative genomics of the fungal order Sordariales.</title>
        <authorList>
            <person name="Hensen N."/>
            <person name="Bonometti L."/>
            <person name="Westerberg I."/>
            <person name="Brannstrom I.O."/>
            <person name="Guillou S."/>
            <person name="Cros-Aarteil S."/>
            <person name="Calhoun S."/>
            <person name="Haridas S."/>
            <person name="Kuo A."/>
            <person name="Mondo S."/>
            <person name="Pangilinan J."/>
            <person name="Riley R."/>
            <person name="LaButti K."/>
            <person name="Andreopoulos B."/>
            <person name="Lipzen A."/>
            <person name="Chen C."/>
            <person name="Yan M."/>
            <person name="Daum C."/>
            <person name="Ng V."/>
            <person name="Clum A."/>
            <person name="Steindorff A."/>
            <person name="Ohm R.A."/>
            <person name="Martin F."/>
            <person name="Silar P."/>
            <person name="Natvig D.O."/>
            <person name="Lalanne C."/>
            <person name="Gautier V."/>
            <person name="Ament-Velasquez S.L."/>
            <person name="Kruys A."/>
            <person name="Hutchinson M.I."/>
            <person name="Powell A.J."/>
            <person name="Barry K."/>
            <person name="Miller A.N."/>
            <person name="Grigoriev I.V."/>
            <person name="Debuchy R."/>
            <person name="Gladieux P."/>
            <person name="Hiltunen Thoren M."/>
            <person name="Johannesson H."/>
        </authorList>
    </citation>
    <scope>NUCLEOTIDE SEQUENCE</scope>
    <source>
        <strain evidence="5">CBS 118394</strain>
    </source>
</reference>
<evidence type="ECO:0000313" key="6">
    <source>
        <dbReference type="Proteomes" id="UP001283341"/>
    </source>
</evidence>
<organism evidence="5 6">
    <name type="scientific">Apodospora peruviana</name>
    <dbReference type="NCBI Taxonomy" id="516989"/>
    <lineage>
        <taxon>Eukaryota</taxon>
        <taxon>Fungi</taxon>
        <taxon>Dikarya</taxon>
        <taxon>Ascomycota</taxon>
        <taxon>Pezizomycotina</taxon>
        <taxon>Sordariomycetes</taxon>
        <taxon>Sordariomycetidae</taxon>
        <taxon>Sordariales</taxon>
        <taxon>Lasiosphaeriaceae</taxon>
        <taxon>Apodospora</taxon>
    </lineage>
</organism>
<reference evidence="5" key="2">
    <citation type="submission" date="2023-06" db="EMBL/GenBank/DDBJ databases">
        <authorList>
            <consortium name="Lawrence Berkeley National Laboratory"/>
            <person name="Haridas S."/>
            <person name="Hensen N."/>
            <person name="Bonometti L."/>
            <person name="Westerberg I."/>
            <person name="Brannstrom I.O."/>
            <person name="Guillou S."/>
            <person name="Cros-Aarteil S."/>
            <person name="Calhoun S."/>
            <person name="Kuo A."/>
            <person name="Mondo S."/>
            <person name="Pangilinan J."/>
            <person name="Riley R."/>
            <person name="Labutti K."/>
            <person name="Andreopoulos B."/>
            <person name="Lipzen A."/>
            <person name="Chen C."/>
            <person name="Yanf M."/>
            <person name="Daum C."/>
            <person name="Ng V."/>
            <person name="Clum A."/>
            <person name="Steindorff A."/>
            <person name="Ohm R."/>
            <person name="Martin F."/>
            <person name="Silar P."/>
            <person name="Natvig D."/>
            <person name="Lalanne C."/>
            <person name="Gautier V."/>
            <person name="Ament-Velasquez S.L."/>
            <person name="Kruys A."/>
            <person name="Hutchinson M.I."/>
            <person name="Powell A.J."/>
            <person name="Barry K."/>
            <person name="Miller A.N."/>
            <person name="Grigoriev I.V."/>
            <person name="Debuchy R."/>
            <person name="Gladieux P."/>
            <person name="Thoren M.H."/>
            <person name="Johannesson H."/>
        </authorList>
    </citation>
    <scope>NUCLEOTIDE SEQUENCE</scope>
    <source>
        <strain evidence="5">CBS 118394</strain>
    </source>
</reference>
<dbReference type="GO" id="GO:0051087">
    <property type="term" value="F:protein-folding chaperone binding"/>
    <property type="evidence" value="ECO:0007669"/>
    <property type="project" value="InterPro"/>
</dbReference>
<dbReference type="AlphaFoldDB" id="A0AAE0IJ86"/>
<feature type="region of interest" description="Disordered" evidence="2">
    <location>
        <begin position="196"/>
        <end position="246"/>
    </location>
</feature>
<dbReference type="Gene3D" id="1.25.40.10">
    <property type="entry name" value="Tetratricopeptide repeat domain"/>
    <property type="match status" value="1"/>
</dbReference>
<protein>
    <submittedName>
        <fullName evidence="5">SGS domain-containing protein</fullName>
    </submittedName>
</protein>
<feature type="domain" description="SGS" evidence="3">
    <location>
        <begin position="399"/>
        <end position="484"/>
    </location>
</feature>
<dbReference type="PROSITE" id="PS51203">
    <property type="entry name" value="CS"/>
    <property type="match status" value="1"/>
</dbReference>